<evidence type="ECO:0000259" key="3">
    <source>
        <dbReference type="Pfam" id="PF00437"/>
    </source>
</evidence>
<dbReference type="Gene3D" id="3.30.450.90">
    <property type="match status" value="1"/>
</dbReference>
<keyword evidence="1" id="KW-0547">Nucleotide-binding</keyword>
<dbReference type="GO" id="GO:0005524">
    <property type="term" value="F:ATP binding"/>
    <property type="evidence" value="ECO:0007669"/>
    <property type="project" value="UniProtKB-KW"/>
</dbReference>
<dbReference type="Pfam" id="PF00437">
    <property type="entry name" value="T2SSE"/>
    <property type="match status" value="1"/>
</dbReference>
<name>X1PD82_9ZZZZ</name>
<dbReference type="PANTHER" id="PTHR30258:SF2">
    <property type="entry name" value="COMG OPERON PROTEIN 1"/>
    <property type="match status" value="1"/>
</dbReference>
<gene>
    <name evidence="4" type="ORF">S06H3_56606</name>
</gene>
<dbReference type="InterPro" id="IPR001482">
    <property type="entry name" value="T2SS/T4SS_dom"/>
</dbReference>
<dbReference type="GO" id="GO:0005886">
    <property type="term" value="C:plasma membrane"/>
    <property type="evidence" value="ECO:0007669"/>
    <property type="project" value="TreeGrafter"/>
</dbReference>
<comment type="caution">
    <text evidence="4">The sequence shown here is derived from an EMBL/GenBank/DDBJ whole genome shotgun (WGS) entry which is preliminary data.</text>
</comment>
<keyword evidence="2" id="KW-0067">ATP-binding</keyword>
<sequence length="228" mass="25863">NEIPIPEPRTPDFFGYKTAYEILSDALWRRASSIAFSPTPQDYKVAYYVDGAVLKQPSTGREQMKYFIRFIKQLADLDTKEKRKPQKGTFKIAQGESYTEWEVTTAGSTAGEQVRLRQITHEDLPRLNEIGLMPEQYEQLNRFNEIKQGVFIISGPSKSGITTTLYAFLRNHDAFINHINTLERQASYNLPNITQNAFNLSDTGTTTFAKKLQVLVRMGPDVVGVGEC</sequence>
<dbReference type="SUPFAM" id="SSF52540">
    <property type="entry name" value="P-loop containing nucleoside triphosphate hydrolases"/>
    <property type="match status" value="1"/>
</dbReference>
<proteinExistence type="predicted"/>
<evidence type="ECO:0000256" key="1">
    <source>
        <dbReference type="ARBA" id="ARBA00022741"/>
    </source>
</evidence>
<dbReference type="GO" id="GO:0016887">
    <property type="term" value="F:ATP hydrolysis activity"/>
    <property type="evidence" value="ECO:0007669"/>
    <property type="project" value="TreeGrafter"/>
</dbReference>
<organism evidence="4">
    <name type="scientific">marine sediment metagenome</name>
    <dbReference type="NCBI Taxonomy" id="412755"/>
    <lineage>
        <taxon>unclassified sequences</taxon>
        <taxon>metagenomes</taxon>
        <taxon>ecological metagenomes</taxon>
    </lineage>
</organism>
<protein>
    <recommendedName>
        <fullName evidence="3">Bacterial type II secretion system protein E domain-containing protein</fullName>
    </recommendedName>
</protein>
<dbReference type="AlphaFoldDB" id="X1PD82"/>
<dbReference type="EMBL" id="BARV01036426">
    <property type="protein sequence ID" value="GAI53818.1"/>
    <property type="molecule type" value="Genomic_DNA"/>
</dbReference>
<evidence type="ECO:0000256" key="2">
    <source>
        <dbReference type="ARBA" id="ARBA00022840"/>
    </source>
</evidence>
<dbReference type="Gene3D" id="3.40.50.300">
    <property type="entry name" value="P-loop containing nucleotide triphosphate hydrolases"/>
    <property type="match status" value="1"/>
</dbReference>
<evidence type="ECO:0000313" key="4">
    <source>
        <dbReference type="EMBL" id="GAI53818.1"/>
    </source>
</evidence>
<feature type="domain" description="Bacterial type II secretion system protein E" evidence="3">
    <location>
        <begin position="21"/>
        <end position="227"/>
    </location>
</feature>
<feature type="non-terminal residue" evidence="4">
    <location>
        <position position="1"/>
    </location>
</feature>
<dbReference type="InterPro" id="IPR027417">
    <property type="entry name" value="P-loop_NTPase"/>
</dbReference>
<dbReference type="PANTHER" id="PTHR30258">
    <property type="entry name" value="TYPE II SECRETION SYSTEM PROTEIN GSPE-RELATED"/>
    <property type="match status" value="1"/>
</dbReference>
<accession>X1PD82</accession>
<reference evidence="4" key="1">
    <citation type="journal article" date="2014" name="Front. Microbiol.">
        <title>High frequency of phylogenetically diverse reductive dehalogenase-homologous genes in deep subseafloor sedimentary metagenomes.</title>
        <authorList>
            <person name="Kawai M."/>
            <person name="Futagami T."/>
            <person name="Toyoda A."/>
            <person name="Takaki Y."/>
            <person name="Nishi S."/>
            <person name="Hori S."/>
            <person name="Arai W."/>
            <person name="Tsubouchi T."/>
            <person name="Morono Y."/>
            <person name="Uchiyama I."/>
            <person name="Ito T."/>
            <person name="Fujiyama A."/>
            <person name="Inagaki F."/>
            <person name="Takami H."/>
        </authorList>
    </citation>
    <scope>NUCLEOTIDE SEQUENCE</scope>
    <source>
        <strain evidence="4">Expedition CK06-06</strain>
    </source>
</reference>
<feature type="non-terminal residue" evidence="4">
    <location>
        <position position="228"/>
    </location>
</feature>